<protein>
    <recommendedName>
        <fullName evidence="1">LUD domain-containing protein</fullName>
    </recommendedName>
</protein>
<sequence>MDYNTLASEEALTSTVAALEARNFKPIIVSTKEEAFAKIKELVPAGASVMNGASTTLQQIGYIDYLKGGQHGWNNVHEGIVNEKDPVKQNELRRQALLSDFYLGSVHAMAETGELVIASNSGSQLPHIVFSSPNVIFIVGTNKIVPTLEDARARLREHVVPLEDERMKSVGMGGTALNKEFIFHAEPTYTGRSITILLVKENLGF</sequence>
<feature type="domain" description="LUD" evidence="1">
    <location>
        <begin position="14"/>
        <end position="166"/>
    </location>
</feature>
<dbReference type="Pfam" id="PF02589">
    <property type="entry name" value="LUD_dom"/>
    <property type="match status" value="1"/>
</dbReference>
<accession>A0A1F4Y2Y4</accession>
<dbReference type="InterPro" id="IPR037171">
    <property type="entry name" value="NagB/RpiA_transferase-like"/>
</dbReference>
<dbReference type="STRING" id="1797247.A2419_00560"/>
<dbReference type="InterPro" id="IPR003741">
    <property type="entry name" value="LUD_dom"/>
</dbReference>
<dbReference type="PANTHER" id="PTHR36179">
    <property type="entry name" value="LUD_DOM DOMAIN-CONTAINING PROTEIN"/>
    <property type="match status" value="1"/>
</dbReference>
<gene>
    <name evidence="2" type="ORF">A2419_00560</name>
</gene>
<proteinExistence type="predicted"/>
<dbReference type="Gene3D" id="3.40.50.10420">
    <property type="entry name" value="NagB/RpiA/CoA transferase-like"/>
    <property type="match status" value="1"/>
</dbReference>
<dbReference type="InterPro" id="IPR024185">
    <property type="entry name" value="FTHF_cligase-like_sf"/>
</dbReference>
<evidence type="ECO:0000313" key="3">
    <source>
        <dbReference type="Proteomes" id="UP000176568"/>
    </source>
</evidence>
<evidence type="ECO:0000313" key="2">
    <source>
        <dbReference type="EMBL" id="OGC88335.1"/>
    </source>
</evidence>
<reference evidence="2 3" key="1">
    <citation type="journal article" date="2016" name="Nat. Commun.">
        <title>Thousands of microbial genomes shed light on interconnected biogeochemical processes in an aquifer system.</title>
        <authorList>
            <person name="Anantharaman K."/>
            <person name="Brown C.T."/>
            <person name="Hug L.A."/>
            <person name="Sharon I."/>
            <person name="Castelle C.J."/>
            <person name="Probst A.J."/>
            <person name="Thomas B.C."/>
            <person name="Singh A."/>
            <person name="Wilkins M.J."/>
            <person name="Karaoz U."/>
            <person name="Brodie E.L."/>
            <person name="Williams K.H."/>
            <person name="Hubbard S.S."/>
            <person name="Banfield J.F."/>
        </authorList>
    </citation>
    <scope>NUCLEOTIDE SEQUENCE [LARGE SCALE GENOMIC DNA]</scope>
</reference>
<dbReference type="Proteomes" id="UP000176568">
    <property type="component" value="Unassembled WGS sequence"/>
</dbReference>
<dbReference type="AlphaFoldDB" id="A0A1F4Y2Y4"/>
<dbReference type="SUPFAM" id="SSF100950">
    <property type="entry name" value="NagB/RpiA/CoA transferase-like"/>
    <property type="match status" value="1"/>
</dbReference>
<comment type="caution">
    <text evidence="2">The sequence shown here is derived from an EMBL/GenBank/DDBJ whole genome shotgun (WGS) entry which is preliminary data.</text>
</comment>
<dbReference type="PANTHER" id="PTHR36179:SF2">
    <property type="entry name" value="LUD DOMAIN-CONTAINING PROTEIN"/>
    <property type="match status" value="1"/>
</dbReference>
<organism evidence="2 3">
    <name type="scientific">Candidatus Adlerbacteria bacterium RIFOXYC1_FULL_48_26</name>
    <dbReference type="NCBI Taxonomy" id="1797247"/>
    <lineage>
        <taxon>Bacteria</taxon>
        <taxon>Candidatus Adleribacteriota</taxon>
    </lineage>
</organism>
<dbReference type="EMBL" id="MEXB01000009">
    <property type="protein sequence ID" value="OGC88335.1"/>
    <property type="molecule type" value="Genomic_DNA"/>
</dbReference>
<evidence type="ECO:0000259" key="1">
    <source>
        <dbReference type="Pfam" id="PF02589"/>
    </source>
</evidence>
<name>A0A1F4Y2Y4_9BACT</name>